<reference evidence="14" key="1">
    <citation type="submission" date="2022-01" db="EMBL/GenBank/DDBJ databases">
        <title>Whole genome-based taxonomy of the Shewanellaceae.</title>
        <authorList>
            <person name="Martin-Rodriguez A.J."/>
        </authorList>
    </citation>
    <scope>NUCLEOTIDE SEQUENCE</scope>
    <source>
        <strain evidence="14">DSM 23803</strain>
    </source>
</reference>
<dbReference type="Gene3D" id="3.40.50.1100">
    <property type="match status" value="2"/>
</dbReference>
<dbReference type="RefSeq" id="WP_248972641.1">
    <property type="nucleotide sequence ID" value="NZ_CANKZK010000044.1"/>
</dbReference>
<accession>A0A9X1Z5W6</accession>
<dbReference type="PANTHER" id="PTHR48077">
    <property type="entry name" value="TRYPTOPHAN SYNTHASE-RELATED"/>
    <property type="match status" value="1"/>
</dbReference>
<dbReference type="NCBIfam" id="TIGR00263">
    <property type="entry name" value="trpB"/>
    <property type="match status" value="1"/>
</dbReference>
<dbReference type="InterPro" id="IPR036052">
    <property type="entry name" value="TrpB-like_PALP_sf"/>
</dbReference>
<keyword evidence="9 12" id="KW-0057">Aromatic amino acid biosynthesis</keyword>
<evidence type="ECO:0000256" key="2">
    <source>
        <dbReference type="ARBA" id="ARBA00002786"/>
    </source>
</evidence>
<dbReference type="Proteomes" id="UP001139408">
    <property type="component" value="Unassembled WGS sequence"/>
</dbReference>
<proteinExistence type="inferred from homology"/>
<comment type="pathway">
    <text evidence="3 12">Amino-acid biosynthesis; L-tryptophan biosynthesis; L-tryptophan from chorismate: step 5/5.</text>
</comment>
<evidence type="ECO:0000256" key="4">
    <source>
        <dbReference type="ARBA" id="ARBA00009982"/>
    </source>
</evidence>
<feature type="modified residue" description="N6-(pyridoxal phosphate)lysine" evidence="12">
    <location>
        <position position="88"/>
    </location>
</feature>
<dbReference type="Pfam" id="PF00291">
    <property type="entry name" value="PALP"/>
    <property type="match status" value="1"/>
</dbReference>
<evidence type="ECO:0000313" key="15">
    <source>
        <dbReference type="Proteomes" id="UP001139408"/>
    </source>
</evidence>
<evidence type="ECO:0000256" key="5">
    <source>
        <dbReference type="ARBA" id="ARBA00011270"/>
    </source>
</evidence>
<dbReference type="PANTHER" id="PTHR48077:SF3">
    <property type="entry name" value="TRYPTOPHAN SYNTHASE"/>
    <property type="match status" value="1"/>
</dbReference>
<dbReference type="FunFam" id="3.40.50.1100:FF:000001">
    <property type="entry name" value="Tryptophan synthase beta chain"/>
    <property type="match status" value="1"/>
</dbReference>
<evidence type="ECO:0000256" key="1">
    <source>
        <dbReference type="ARBA" id="ARBA00001933"/>
    </source>
</evidence>
<evidence type="ECO:0000256" key="9">
    <source>
        <dbReference type="ARBA" id="ARBA00023141"/>
    </source>
</evidence>
<dbReference type="PIRSF" id="PIRSF001413">
    <property type="entry name" value="Trp_syn_beta"/>
    <property type="match status" value="1"/>
</dbReference>
<keyword evidence="8 12" id="KW-0663">Pyridoxal phosphate</keyword>
<organism evidence="14 15">
    <name type="scientific">Shewanella algicola</name>
    <dbReference type="NCBI Taxonomy" id="640633"/>
    <lineage>
        <taxon>Bacteria</taxon>
        <taxon>Pseudomonadati</taxon>
        <taxon>Pseudomonadota</taxon>
        <taxon>Gammaproteobacteria</taxon>
        <taxon>Alteromonadales</taxon>
        <taxon>Shewanellaceae</taxon>
        <taxon>Shewanella</taxon>
    </lineage>
</organism>
<sequence length="401" mass="43377">MTELKLNPYFGEYGGMYVPQILVPALKQLETAFVEAQQDESFQAEFTDLLKNYAGRPTALTLTRNLSPNPMVKIYLKREDLLHGGAHKTNQVLGQALLAKRMGKKEIIAETGAGQHGVATALACALLGLKCKVYMGAKDIERQSPNVFRMKLMGAEVIPVTSGSSTLKDACNEAMRDWSASYDKAHYLLGTAAGPHPFPTIVREFQRMIGEETKKQMLEKEGRLPDAVIACVGGGSNAIGMFADFIDEPSVELIGVEPAGKGIDTPMHGAPLKHGKTGIFFGMKSPLMQDTSGQIEESYSVSAGLDFPSVGPQHAHLNAIGRARYESATDDEALDMFQTLARCEGIIPALESAHALAYAVRMAKEATKETILVVNLSGRGDKDIFTVADILEAKQQESGNE</sequence>
<dbReference type="FunFam" id="3.40.50.1100:FF:000004">
    <property type="entry name" value="Tryptophan synthase beta chain"/>
    <property type="match status" value="1"/>
</dbReference>
<dbReference type="GO" id="GO:0004834">
    <property type="term" value="F:tryptophan synthase activity"/>
    <property type="evidence" value="ECO:0007669"/>
    <property type="project" value="UniProtKB-UniRule"/>
</dbReference>
<evidence type="ECO:0000256" key="11">
    <source>
        <dbReference type="ARBA" id="ARBA00049047"/>
    </source>
</evidence>
<dbReference type="EMBL" id="JAKILJ010000030">
    <property type="protein sequence ID" value="MCL1106260.1"/>
    <property type="molecule type" value="Genomic_DNA"/>
</dbReference>
<dbReference type="InterPro" id="IPR023026">
    <property type="entry name" value="Trp_synth_beta/beta-like"/>
</dbReference>
<gene>
    <name evidence="12 14" type="primary">trpB</name>
    <name evidence="14" type="ORF">L2749_13500</name>
</gene>
<protein>
    <recommendedName>
        <fullName evidence="12">Tryptophan synthase beta chain</fullName>
        <ecNumber evidence="12">4.2.1.20</ecNumber>
    </recommendedName>
</protein>
<evidence type="ECO:0000256" key="3">
    <source>
        <dbReference type="ARBA" id="ARBA00004733"/>
    </source>
</evidence>
<name>A0A9X1Z5W6_9GAMM</name>
<feature type="domain" description="Tryptophan synthase beta chain-like PALP" evidence="13">
    <location>
        <begin position="54"/>
        <end position="374"/>
    </location>
</feature>
<evidence type="ECO:0000256" key="7">
    <source>
        <dbReference type="ARBA" id="ARBA00022822"/>
    </source>
</evidence>
<dbReference type="SUPFAM" id="SSF53686">
    <property type="entry name" value="Tryptophan synthase beta subunit-like PLP-dependent enzymes"/>
    <property type="match status" value="1"/>
</dbReference>
<keyword evidence="6 12" id="KW-0028">Amino-acid biosynthesis</keyword>
<keyword evidence="7 12" id="KW-0822">Tryptophan biosynthesis</keyword>
<comment type="caution">
    <text evidence="14">The sequence shown here is derived from an EMBL/GenBank/DDBJ whole genome shotgun (WGS) entry which is preliminary data.</text>
</comment>
<evidence type="ECO:0000256" key="6">
    <source>
        <dbReference type="ARBA" id="ARBA00022605"/>
    </source>
</evidence>
<evidence type="ECO:0000256" key="12">
    <source>
        <dbReference type="HAMAP-Rule" id="MF_00133"/>
    </source>
</evidence>
<evidence type="ECO:0000256" key="10">
    <source>
        <dbReference type="ARBA" id="ARBA00023239"/>
    </source>
</evidence>
<comment type="cofactor">
    <cofactor evidence="1 12">
        <name>pyridoxal 5'-phosphate</name>
        <dbReference type="ChEBI" id="CHEBI:597326"/>
    </cofactor>
</comment>
<dbReference type="InterPro" id="IPR006653">
    <property type="entry name" value="Trp_synth_b_CS"/>
</dbReference>
<comment type="similarity">
    <text evidence="4 12">Belongs to the TrpB family.</text>
</comment>
<dbReference type="CDD" id="cd06446">
    <property type="entry name" value="Trp-synth_B"/>
    <property type="match status" value="1"/>
</dbReference>
<dbReference type="AlphaFoldDB" id="A0A9X1Z5W6"/>
<dbReference type="InterPro" id="IPR006654">
    <property type="entry name" value="Trp_synth_beta"/>
</dbReference>
<dbReference type="PROSITE" id="PS00168">
    <property type="entry name" value="TRP_SYNTHASE_BETA"/>
    <property type="match status" value="1"/>
</dbReference>
<dbReference type="GO" id="GO:0005737">
    <property type="term" value="C:cytoplasm"/>
    <property type="evidence" value="ECO:0007669"/>
    <property type="project" value="TreeGrafter"/>
</dbReference>
<keyword evidence="15" id="KW-1185">Reference proteome</keyword>
<comment type="function">
    <text evidence="2 12">The beta subunit is responsible for the synthesis of L-tryptophan from indole and L-serine.</text>
</comment>
<comment type="catalytic activity">
    <reaction evidence="11 12">
        <text>(1S,2R)-1-C-(indol-3-yl)glycerol 3-phosphate + L-serine = D-glyceraldehyde 3-phosphate + L-tryptophan + H2O</text>
        <dbReference type="Rhea" id="RHEA:10532"/>
        <dbReference type="ChEBI" id="CHEBI:15377"/>
        <dbReference type="ChEBI" id="CHEBI:33384"/>
        <dbReference type="ChEBI" id="CHEBI:57912"/>
        <dbReference type="ChEBI" id="CHEBI:58866"/>
        <dbReference type="ChEBI" id="CHEBI:59776"/>
        <dbReference type="EC" id="4.2.1.20"/>
    </reaction>
</comment>
<dbReference type="HAMAP" id="MF_00133">
    <property type="entry name" value="Trp_synth_beta"/>
    <property type="match status" value="1"/>
</dbReference>
<dbReference type="EC" id="4.2.1.20" evidence="12"/>
<evidence type="ECO:0000313" key="14">
    <source>
        <dbReference type="EMBL" id="MCL1106260.1"/>
    </source>
</evidence>
<keyword evidence="10 12" id="KW-0456">Lyase</keyword>
<evidence type="ECO:0000256" key="8">
    <source>
        <dbReference type="ARBA" id="ARBA00022898"/>
    </source>
</evidence>
<evidence type="ECO:0000259" key="13">
    <source>
        <dbReference type="Pfam" id="PF00291"/>
    </source>
</evidence>
<dbReference type="InterPro" id="IPR001926">
    <property type="entry name" value="TrpB-like_PALP"/>
</dbReference>
<comment type="subunit">
    <text evidence="5 12">Tetramer of two alpha and two beta chains.</text>
</comment>